<proteinExistence type="predicted"/>
<protein>
    <submittedName>
        <fullName evidence="5">HxlR family transcriptional regulator</fullName>
    </submittedName>
</protein>
<dbReference type="Proteomes" id="UP000656042">
    <property type="component" value="Unassembled WGS sequence"/>
</dbReference>
<dbReference type="InterPro" id="IPR036527">
    <property type="entry name" value="SCP2_sterol-bd_dom_sf"/>
</dbReference>
<dbReference type="PROSITE" id="PS51118">
    <property type="entry name" value="HTH_HXLR"/>
    <property type="match status" value="1"/>
</dbReference>
<reference evidence="5" key="2">
    <citation type="submission" date="2020-09" db="EMBL/GenBank/DDBJ databases">
        <authorList>
            <person name="Sun Q."/>
            <person name="Zhou Y."/>
        </authorList>
    </citation>
    <scope>NUCLEOTIDE SEQUENCE</scope>
    <source>
        <strain evidence="5">CGMCC 4.7299</strain>
    </source>
</reference>
<organism evidence="5 6">
    <name type="scientific">Mangrovihabitans endophyticus</name>
    <dbReference type="NCBI Taxonomy" id="1751298"/>
    <lineage>
        <taxon>Bacteria</taxon>
        <taxon>Bacillati</taxon>
        <taxon>Actinomycetota</taxon>
        <taxon>Actinomycetes</taxon>
        <taxon>Micromonosporales</taxon>
        <taxon>Micromonosporaceae</taxon>
        <taxon>Mangrovihabitans</taxon>
    </lineage>
</organism>
<dbReference type="InterPro" id="IPR002577">
    <property type="entry name" value="HTH_HxlR"/>
</dbReference>
<dbReference type="PANTHER" id="PTHR33204:SF18">
    <property type="entry name" value="TRANSCRIPTIONAL REGULATORY PROTEIN"/>
    <property type="match status" value="1"/>
</dbReference>
<evidence type="ECO:0000256" key="3">
    <source>
        <dbReference type="ARBA" id="ARBA00023163"/>
    </source>
</evidence>
<keyword evidence="1" id="KW-0805">Transcription regulation</keyword>
<evidence type="ECO:0000259" key="4">
    <source>
        <dbReference type="PROSITE" id="PS51118"/>
    </source>
</evidence>
<comment type="caution">
    <text evidence="5">The sequence shown here is derived from an EMBL/GenBank/DDBJ whole genome shotgun (WGS) entry which is preliminary data.</text>
</comment>
<dbReference type="InterPro" id="IPR036388">
    <property type="entry name" value="WH-like_DNA-bd_sf"/>
</dbReference>
<feature type="domain" description="HTH hxlR-type" evidence="4">
    <location>
        <begin position="9"/>
        <end position="100"/>
    </location>
</feature>
<gene>
    <name evidence="5" type="ORF">GCM10012284_41300</name>
</gene>
<keyword evidence="3" id="KW-0804">Transcription</keyword>
<evidence type="ECO:0000256" key="1">
    <source>
        <dbReference type="ARBA" id="ARBA00023015"/>
    </source>
</evidence>
<dbReference type="GO" id="GO:0003677">
    <property type="term" value="F:DNA binding"/>
    <property type="evidence" value="ECO:0007669"/>
    <property type="project" value="UniProtKB-KW"/>
</dbReference>
<evidence type="ECO:0000256" key="2">
    <source>
        <dbReference type="ARBA" id="ARBA00023125"/>
    </source>
</evidence>
<keyword evidence="2" id="KW-0238">DNA-binding</keyword>
<keyword evidence="6" id="KW-1185">Reference proteome</keyword>
<name>A0A8J3FQD6_9ACTN</name>
<sequence length="223" mass="25195">MGASYHSFCPVAKAMELLDERWTMLVVNELTHGPRRFNELRRGLPRMSPTLLSKRLHQLSTAGVVARDADEYHLTEAGQELSPVVTALGAWGIRWIGHLGDQDLNPKLLMWHLYEHVEHEELPAGRTVVEFCFTDVRPPHRHRWWLVLTRSDADVCDADPGFDVSVTVESTLRRMVEIFRGDSSWAGALRSGAVTLHGPAELRRAMPGWIRQSGYAAVPRRAT</sequence>
<dbReference type="PANTHER" id="PTHR33204">
    <property type="entry name" value="TRANSCRIPTIONAL REGULATOR, MARR FAMILY"/>
    <property type="match status" value="1"/>
</dbReference>
<dbReference type="SUPFAM" id="SSF55718">
    <property type="entry name" value="SCP-like"/>
    <property type="match status" value="1"/>
</dbReference>
<dbReference type="AlphaFoldDB" id="A0A8J3FQD6"/>
<evidence type="ECO:0000313" key="6">
    <source>
        <dbReference type="Proteomes" id="UP000656042"/>
    </source>
</evidence>
<dbReference type="InterPro" id="IPR036390">
    <property type="entry name" value="WH_DNA-bd_sf"/>
</dbReference>
<reference evidence="5" key="1">
    <citation type="journal article" date="2014" name="Int. J. Syst. Evol. Microbiol.">
        <title>Complete genome sequence of Corynebacterium casei LMG S-19264T (=DSM 44701T), isolated from a smear-ripened cheese.</title>
        <authorList>
            <consortium name="US DOE Joint Genome Institute (JGI-PGF)"/>
            <person name="Walter F."/>
            <person name="Albersmeier A."/>
            <person name="Kalinowski J."/>
            <person name="Ruckert C."/>
        </authorList>
    </citation>
    <scope>NUCLEOTIDE SEQUENCE</scope>
    <source>
        <strain evidence="5">CGMCC 4.7299</strain>
    </source>
</reference>
<dbReference type="RefSeq" id="WP_189080901.1">
    <property type="nucleotide sequence ID" value="NZ_BMMX01000020.1"/>
</dbReference>
<accession>A0A8J3FQD6</accession>
<evidence type="ECO:0000313" key="5">
    <source>
        <dbReference type="EMBL" id="GGL02497.1"/>
    </source>
</evidence>
<dbReference type="Pfam" id="PF01638">
    <property type="entry name" value="HxlR"/>
    <property type="match status" value="1"/>
</dbReference>
<dbReference type="EMBL" id="BMMX01000020">
    <property type="protein sequence ID" value="GGL02497.1"/>
    <property type="molecule type" value="Genomic_DNA"/>
</dbReference>
<dbReference type="Gene3D" id="1.10.10.10">
    <property type="entry name" value="Winged helix-like DNA-binding domain superfamily/Winged helix DNA-binding domain"/>
    <property type="match status" value="1"/>
</dbReference>
<dbReference type="SUPFAM" id="SSF46785">
    <property type="entry name" value="Winged helix' DNA-binding domain"/>
    <property type="match status" value="1"/>
</dbReference>